<dbReference type="RefSeq" id="XP_045283444.1">
    <property type="nucleotide sequence ID" value="XM_045435915.1"/>
</dbReference>
<dbReference type="GeneID" id="69041882"/>
<proteinExistence type="predicted"/>
<dbReference type="Proteomes" id="UP000001631">
    <property type="component" value="Unassembled WGS sequence"/>
</dbReference>
<keyword evidence="2" id="KW-1185">Reference proteome</keyword>
<dbReference type="HOGENOM" id="CLU_110303_0_0_1"/>
<accession>C0P0E7</accession>
<evidence type="ECO:0000313" key="2">
    <source>
        <dbReference type="Proteomes" id="UP000001631"/>
    </source>
</evidence>
<gene>
    <name evidence="1" type="ORF">HCBG_08866</name>
</gene>
<dbReference type="InParanoid" id="C0P0E7"/>
<sequence>MGKEWGNNGGPMPAMYHELICTIGAQADIQVIKSSPCLQTESQNRAVSSSLVPCFCCKSYLRRRRSPQGCRGGLRPWQSLLVMDGLAGDSHVETCSPRAFSGQRATILDPIEGSRGWRCQLSPSVSNNVLGLLSVTAKDDNHRWRRDSISETCTRNALVGLRQGMWIIERVGAAHDLRGGESPRKAADGLSTHKVIFDHTCTKPKNYRVHPRNAFSAQ</sequence>
<reference evidence="1" key="1">
    <citation type="submission" date="2009-02" db="EMBL/GenBank/DDBJ databases">
        <title>The Genome Sequence of Ajellomyces capsulatus strain G186AR.</title>
        <authorList>
            <consortium name="The Broad Institute Genome Sequencing Platform"/>
            <person name="Champion M."/>
            <person name="Cuomo C."/>
            <person name="Ma L.-J."/>
            <person name="Henn M.R."/>
            <person name="Sil A."/>
            <person name="Goldman B."/>
            <person name="Young S.K."/>
            <person name="Kodira C.D."/>
            <person name="Zeng Q."/>
            <person name="Koehrsen M."/>
            <person name="Alvarado L."/>
            <person name="Berlin A."/>
            <person name="Borenstein D."/>
            <person name="Chen Z."/>
            <person name="Engels R."/>
            <person name="Freedman E."/>
            <person name="Gellesch M."/>
            <person name="Goldberg J."/>
            <person name="Griggs A."/>
            <person name="Gujja S."/>
            <person name="Heiman D."/>
            <person name="Hepburn T."/>
            <person name="Howarth C."/>
            <person name="Jen D."/>
            <person name="Larson L."/>
            <person name="Lewis B."/>
            <person name="Mehta T."/>
            <person name="Park D."/>
            <person name="Pearson M."/>
            <person name="Roberts A."/>
            <person name="Saif S."/>
            <person name="Shea T."/>
            <person name="Shenoy N."/>
            <person name="Sisk P."/>
            <person name="Stolte C."/>
            <person name="Sykes S."/>
            <person name="Walk T."/>
            <person name="White J."/>
            <person name="Yandava C."/>
            <person name="Klein B."/>
            <person name="McEwen J.G."/>
            <person name="Puccia R."/>
            <person name="Goldman G.H."/>
            <person name="Felipe M.S."/>
            <person name="Nino-Vega G."/>
            <person name="San-Blas G."/>
            <person name="Taylor J."/>
            <person name="Mendoza L."/>
            <person name="Galagan J."/>
            <person name="Nusbaum C."/>
            <person name="Birren B."/>
        </authorList>
    </citation>
    <scope>NUCLEOTIDE SEQUENCE</scope>
    <source>
        <strain evidence="1">G186AR</strain>
    </source>
</reference>
<name>C0P0E7_AJECG</name>
<evidence type="ECO:0000313" key="1">
    <source>
        <dbReference type="EMBL" id="EEH02963.1"/>
    </source>
</evidence>
<protein>
    <submittedName>
        <fullName evidence="1">Uncharacterized protein</fullName>
    </submittedName>
</protein>
<dbReference type="EMBL" id="GG663380">
    <property type="protein sequence ID" value="EEH02963.1"/>
    <property type="molecule type" value="Genomic_DNA"/>
</dbReference>
<organism evidence="1 2">
    <name type="scientific">Ajellomyces capsulatus (strain G186AR / H82 / ATCC MYA-2454 / RMSCC 2432)</name>
    <name type="common">Darling's disease fungus</name>
    <name type="synonym">Histoplasma capsulatum</name>
    <dbReference type="NCBI Taxonomy" id="447093"/>
    <lineage>
        <taxon>Eukaryota</taxon>
        <taxon>Fungi</taxon>
        <taxon>Dikarya</taxon>
        <taxon>Ascomycota</taxon>
        <taxon>Pezizomycotina</taxon>
        <taxon>Eurotiomycetes</taxon>
        <taxon>Eurotiomycetidae</taxon>
        <taxon>Onygenales</taxon>
        <taxon>Ajellomycetaceae</taxon>
        <taxon>Histoplasma</taxon>
    </lineage>
</organism>
<dbReference type="AlphaFoldDB" id="C0P0E7"/>